<sequence length="325" mass="36938">MTAEIQQRHYPHFCNFDDLLHQLNVITKESLEPSEAVQMRKAQLKQHPLKAPLFAVLCEIKDKTSPSMRSLPEEQNDDNKDPQLIRLDNMLQAEKVAGPDPVDIADTAGDQADYKQKLLQIRQTYNDELRKYEEACNEFTQHVISLLRDMATVRPINNDEKFSTIQVQLKQSTCENVMVLRSRFLDARRKRRNFSKQATEVLNEYFYSHLSNPYPSEEVSNWFGNKRIRYKKNIAKAQEEASMYAQKKAQPSPYGVLSGTSAGAVAVAANSMLSPYASMLHAGQNDLQHQVIASGFDLASSGYNPQLFQMGYLPSQQTSTSSPRQ</sequence>
<keyword evidence="9" id="KW-1185">Reference proteome</keyword>
<feature type="coiled-coil region" evidence="6">
    <location>
        <begin position="115"/>
        <end position="142"/>
    </location>
</feature>
<evidence type="ECO:0000256" key="6">
    <source>
        <dbReference type="SAM" id="Coils"/>
    </source>
</evidence>
<evidence type="ECO:0000313" key="8">
    <source>
        <dbReference type="EMBL" id="KAL3103158.1"/>
    </source>
</evidence>
<gene>
    <name evidence="8" type="ORF">niasHS_002344</name>
</gene>
<dbReference type="Pfam" id="PF03792">
    <property type="entry name" value="PBC"/>
    <property type="match status" value="1"/>
</dbReference>
<name>A0ABD2KJQ0_HETSC</name>
<dbReference type="AlphaFoldDB" id="A0ABD2KJQ0"/>
<dbReference type="InterPro" id="IPR001356">
    <property type="entry name" value="HD"/>
</dbReference>
<feature type="domain" description="PBC" evidence="7">
    <location>
        <begin position="11"/>
        <end position="186"/>
    </location>
</feature>
<dbReference type="GO" id="GO:0000987">
    <property type="term" value="F:cis-regulatory region sequence-specific DNA binding"/>
    <property type="evidence" value="ECO:0007669"/>
    <property type="project" value="UniProtKB-ARBA"/>
</dbReference>
<evidence type="ECO:0000313" key="9">
    <source>
        <dbReference type="Proteomes" id="UP001620645"/>
    </source>
</evidence>
<proteinExistence type="inferred from homology"/>
<dbReference type="GO" id="GO:0005634">
    <property type="term" value="C:nucleus"/>
    <property type="evidence" value="ECO:0007669"/>
    <property type="project" value="UniProtKB-SubCell"/>
</dbReference>
<dbReference type="Proteomes" id="UP001620645">
    <property type="component" value="Unassembled WGS sequence"/>
</dbReference>
<keyword evidence="3" id="KW-0238">DNA-binding</keyword>
<keyword evidence="6" id="KW-0175">Coiled coil</keyword>
<protein>
    <recommendedName>
        <fullName evidence="7">PBC domain-containing protein</fullName>
    </recommendedName>
</protein>
<organism evidence="8 9">
    <name type="scientific">Heterodera schachtii</name>
    <name type="common">Sugarbeet cyst nematode worm</name>
    <name type="synonym">Tylenchus schachtii</name>
    <dbReference type="NCBI Taxonomy" id="97005"/>
    <lineage>
        <taxon>Eukaryota</taxon>
        <taxon>Metazoa</taxon>
        <taxon>Ecdysozoa</taxon>
        <taxon>Nematoda</taxon>
        <taxon>Chromadorea</taxon>
        <taxon>Rhabditida</taxon>
        <taxon>Tylenchina</taxon>
        <taxon>Tylenchomorpha</taxon>
        <taxon>Tylenchoidea</taxon>
        <taxon>Heteroderidae</taxon>
        <taxon>Heteroderinae</taxon>
        <taxon>Heterodera</taxon>
    </lineage>
</organism>
<dbReference type="InterPro" id="IPR005542">
    <property type="entry name" value="PBX_PBC_dom"/>
</dbReference>
<comment type="similarity">
    <text evidence="2">Belongs to the TALE/PBX homeobox family.</text>
</comment>
<dbReference type="InterPro" id="IPR050224">
    <property type="entry name" value="TALE_homeobox"/>
</dbReference>
<dbReference type="EMBL" id="JBICCN010000015">
    <property type="protein sequence ID" value="KAL3103158.1"/>
    <property type="molecule type" value="Genomic_DNA"/>
</dbReference>
<dbReference type="Gene3D" id="1.10.10.60">
    <property type="entry name" value="Homeodomain-like"/>
    <property type="match status" value="1"/>
</dbReference>
<dbReference type="SUPFAM" id="SSF46689">
    <property type="entry name" value="Homeodomain-like"/>
    <property type="match status" value="1"/>
</dbReference>
<keyword evidence="5" id="KW-0539">Nucleus</keyword>
<comment type="caution">
    <text evidence="8">The sequence shown here is derived from an EMBL/GenBank/DDBJ whole genome shotgun (WGS) entry which is preliminary data.</text>
</comment>
<dbReference type="CDD" id="cd00086">
    <property type="entry name" value="homeodomain"/>
    <property type="match status" value="1"/>
</dbReference>
<dbReference type="SMART" id="SM00389">
    <property type="entry name" value="HOX"/>
    <property type="match status" value="1"/>
</dbReference>
<evidence type="ECO:0000256" key="1">
    <source>
        <dbReference type="ARBA" id="ARBA00004123"/>
    </source>
</evidence>
<evidence type="ECO:0000256" key="4">
    <source>
        <dbReference type="ARBA" id="ARBA00023155"/>
    </source>
</evidence>
<dbReference type="PANTHER" id="PTHR11850">
    <property type="entry name" value="HOMEOBOX PROTEIN TRANSCRIPTION FACTORS"/>
    <property type="match status" value="1"/>
</dbReference>
<reference evidence="8 9" key="1">
    <citation type="submission" date="2024-10" db="EMBL/GenBank/DDBJ databases">
        <authorList>
            <person name="Kim D."/>
        </authorList>
    </citation>
    <scope>NUCLEOTIDE SEQUENCE [LARGE SCALE GENOMIC DNA]</scope>
    <source>
        <strain evidence="8">Taebaek</strain>
    </source>
</reference>
<accession>A0ABD2KJQ0</accession>
<evidence type="ECO:0000256" key="5">
    <source>
        <dbReference type="ARBA" id="ARBA00023242"/>
    </source>
</evidence>
<dbReference type="PROSITE" id="PS51978">
    <property type="entry name" value="PBC"/>
    <property type="match status" value="1"/>
</dbReference>
<evidence type="ECO:0000259" key="7">
    <source>
        <dbReference type="PROSITE" id="PS51978"/>
    </source>
</evidence>
<evidence type="ECO:0000256" key="2">
    <source>
        <dbReference type="ARBA" id="ARBA00007601"/>
    </source>
</evidence>
<evidence type="ECO:0000256" key="3">
    <source>
        <dbReference type="ARBA" id="ARBA00023125"/>
    </source>
</evidence>
<keyword evidence="4" id="KW-0371">Homeobox</keyword>
<comment type="subcellular location">
    <subcellularLocation>
        <location evidence="1">Nucleus</location>
    </subcellularLocation>
</comment>
<dbReference type="InterPro" id="IPR009057">
    <property type="entry name" value="Homeodomain-like_sf"/>
</dbReference>